<comment type="function">
    <text evidence="8">Ligates lysine onto the cytidine present at position 34 of the AUA codon-specific tRNA(Ile) that contains the anticodon CAU, in an ATP-dependent manner. Cytidine is converted to lysidine, thus changing the amino acid specificity of the tRNA from methionine to isoleucine.</text>
</comment>
<dbReference type="InterPro" id="IPR012094">
    <property type="entry name" value="tRNA_Ile_lys_synt"/>
</dbReference>
<name>M5DXI4_9FIRM</name>
<dbReference type="InterPro" id="IPR011063">
    <property type="entry name" value="TilS/TtcA_N"/>
</dbReference>
<dbReference type="GO" id="GO:0005737">
    <property type="term" value="C:cytoplasm"/>
    <property type="evidence" value="ECO:0007669"/>
    <property type="project" value="UniProtKB-SubCell"/>
</dbReference>
<dbReference type="NCBIfam" id="TIGR02432">
    <property type="entry name" value="lysidine_TilS_N"/>
    <property type="match status" value="1"/>
</dbReference>
<dbReference type="InterPro" id="IPR012796">
    <property type="entry name" value="Lysidine-tRNA-synth_C"/>
</dbReference>
<keyword evidence="4 8" id="KW-0819">tRNA processing</keyword>
<dbReference type="SMART" id="SM00977">
    <property type="entry name" value="TilS_C"/>
    <property type="match status" value="1"/>
</dbReference>
<dbReference type="Pfam" id="PF01171">
    <property type="entry name" value="ATP_bind_3"/>
    <property type="match status" value="1"/>
</dbReference>
<dbReference type="SUPFAM" id="SSF82829">
    <property type="entry name" value="MesJ substrate recognition domain-like"/>
    <property type="match status" value="1"/>
</dbReference>
<dbReference type="AlphaFoldDB" id="M5DXI4"/>
<dbReference type="PANTHER" id="PTHR43033:SF1">
    <property type="entry name" value="TRNA(ILE)-LYSIDINE SYNTHASE-RELATED"/>
    <property type="match status" value="1"/>
</dbReference>
<dbReference type="GO" id="GO:0005524">
    <property type="term" value="F:ATP binding"/>
    <property type="evidence" value="ECO:0007669"/>
    <property type="project" value="UniProtKB-UniRule"/>
</dbReference>
<feature type="domain" description="Lysidine-tRNA(Ile) synthetase C-terminal" evidence="9">
    <location>
        <begin position="386"/>
        <end position="459"/>
    </location>
</feature>
<protein>
    <recommendedName>
        <fullName evidence="8">tRNA(Ile)-lysidine synthase</fullName>
        <ecNumber evidence="8">6.3.4.19</ecNumber>
    </recommendedName>
    <alternativeName>
        <fullName evidence="8">tRNA(Ile)-2-lysyl-cytidine synthase</fullName>
    </alternativeName>
    <alternativeName>
        <fullName evidence="8">tRNA(Ile)-lysidine synthetase</fullName>
    </alternativeName>
</protein>
<dbReference type="SUPFAM" id="SSF56037">
    <property type="entry name" value="PheT/TilS domain"/>
    <property type="match status" value="1"/>
</dbReference>
<keyword evidence="5 8" id="KW-0547">Nucleotide-binding</keyword>
<organism evidence="10 11">
    <name type="scientific">Halanaerobium saccharolyticum subsp. saccharolyticum DSM 6643</name>
    <dbReference type="NCBI Taxonomy" id="1293054"/>
    <lineage>
        <taxon>Bacteria</taxon>
        <taxon>Bacillati</taxon>
        <taxon>Bacillota</taxon>
        <taxon>Clostridia</taxon>
        <taxon>Halanaerobiales</taxon>
        <taxon>Halanaerobiaceae</taxon>
        <taxon>Halanaerobium</taxon>
    </lineage>
</organism>
<dbReference type="eggNOG" id="COG0037">
    <property type="taxonomic scope" value="Bacteria"/>
</dbReference>
<comment type="domain">
    <text evidence="8">The N-terminal region contains the highly conserved SGGXDS motif, predicted to be a P-loop motif involved in ATP binding.</text>
</comment>
<dbReference type="EC" id="6.3.4.19" evidence="8"/>
<evidence type="ECO:0000313" key="10">
    <source>
        <dbReference type="EMBL" id="CCU77598.1"/>
    </source>
</evidence>
<sequence>MKSRFKDFIEKNNLLNNCKSLLIAVSGGPDSLAMLNLFYELSDDFEIKIAAAHLDHMFREESSAEADFVEKFTRDKGIEFFRKSENLPELIKTKNISAEAAARKVRFNFFSEIMNKYNYDSLALAHHRDDQAETVLLNLFRGSGLKGLSGIQPEVKVDELKIIHPMLCFSKEEILAYCQEVNLKPRFDSSNEENIYSRNVIRNKIFPIVENRINENAREVIARSSNIIAAEDQFIEQLALKKYKKILIEENSDKVIIDFNKFRNIDQVLQRRIYRIIYNKINNNLDDLYFDHILEIEKLIDDDQTGRGIDIASEIRIEISYSNLIFFKKDILNIDSQEDIEIKLNQEIQIDKKRSISSAVIAKKDFSFVDNSCRSAFDFNKLNFPLKIRRRKPGDKFIPLGMEGHKKVKDILIDEKVPKYLREEVPLVVDAEDNIIWLAPYRISDDYKITKETDKILILRLKYK</sequence>
<dbReference type="Proteomes" id="UP000012063">
    <property type="component" value="Unassembled WGS sequence"/>
</dbReference>
<comment type="caution">
    <text evidence="10">The sequence shown here is derived from an EMBL/GenBank/DDBJ whole genome shotgun (WGS) entry which is preliminary data.</text>
</comment>
<dbReference type="PANTHER" id="PTHR43033">
    <property type="entry name" value="TRNA(ILE)-LYSIDINE SYNTHASE-RELATED"/>
    <property type="match status" value="1"/>
</dbReference>
<dbReference type="NCBIfam" id="TIGR02433">
    <property type="entry name" value="lysidine_TilS_C"/>
    <property type="match status" value="1"/>
</dbReference>
<evidence type="ECO:0000313" key="11">
    <source>
        <dbReference type="Proteomes" id="UP000012063"/>
    </source>
</evidence>
<keyword evidence="6 8" id="KW-0067">ATP-binding</keyword>
<dbReference type="InterPro" id="IPR014729">
    <property type="entry name" value="Rossmann-like_a/b/a_fold"/>
</dbReference>
<dbReference type="Gene3D" id="1.20.59.20">
    <property type="match status" value="1"/>
</dbReference>
<dbReference type="FunCoup" id="M5DXI4">
    <property type="interactions" value="131"/>
</dbReference>
<dbReference type="STRING" id="1293054.HSACCH_00043"/>
<dbReference type="GO" id="GO:0006400">
    <property type="term" value="P:tRNA modification"/>
    <property type="evidence" value="ECO:0007669"/>
    <property type="project" value="UniProtKB-UniRule"/>
</dbReference>
<dbReference type="EMBL" id="CAUI01000004">
    <property type="protein sequence ID" value="CCU77598.1"/>
    <property type="molecule type" value="Genomic_DNA"/>
</dbReference>
<reference evidence="11" key="1">
    <citation type="journal article" date="2013" name="Genome Announc.">
        <title>Genome Sequence of Halanaerobium saccharolyticum subsp. saccharolyticum Strain DSM 6643T, a Halophilic Hydrogen-Producing Bacterium.</title>
        <authorList>
            <person name="Kivisto A."/>
            <person name="Larjo A."/>
            <person name="Ciranna A."/>
            <person name="Santala V."/>
            <person name="Roos C."/>
            <person name="Karp M."/>
        </authorList>
    </citation>
    <scope>NUCLEOTIDE SEQUENCE [LARGE SCALE GENOMIC DNA]</scope>
    <source>
        <strain evidence="11">DSM 6643</strain>
    </source>
</reference>
<dbReference type="InterPro" id="IPR020825">
    <property type="entry name" value="Phe-tRNA_synthase-like_B3/B4"/>
</dbReference>
<dbReference type="InterPro" id="IPR012795">
    <property type="entry name" value="tRNA_Ile_lys_synt_N"/>
</dbReference>
<keyword evidence="2 8" id="KW-0963">Cytoplasm</keyword>
<accession>M5DXI4</accession>
<dbReference type="OrthoDB" id="9807403at2"/>
<dbReference type="InParanoid" id="M5DXI4"/>
<keyword evidence="11" id="KW-1185">Reference proteome</keyword>
<dbReference type="RefSeq" id="WP_005486964.1">
    <property type="nucleotide sequence ID" value="NZ_CAUI01000004.1"/>
</dbReference>
<dbReference type="HAMAP" id="MF_01161">
    <property type="entry name" value="tRNA_Ile_lys_synt"/>
    <property type="match status" value="1"/>
</dbReference>
<dbReference type="Gene3D" id="3.50.40.10">
    <property type="entry name" value="Phenylalanyl-trna Synthetase, Chain B, domain 3"/>
    <property type="match status" value="1"/>
</dbReference>
<comment type="similarity">
    <text evidence="8">Belongs to the tRNA(Ile)-lysidine synthase family.</text>
</comment>
<evidence type="ECO:0000256" key="7">
    <source>
        <dbReference type="ARBA" id="ARBA00048539"/>
    </source>
</evidence>
<evidence type="ECO:0000259" key="9">
    <source>
        <dbReference type="SMART" id="SM00977"/>
    </source>
</evidence>
<dbReference type="CDD" id="cd01992">
    <property type="entry name" value="TilS_N"/>
    <property type="match status" value="1"/>
</dbReference>
<evidence type="ECO:0000256" key="1">
    <source>
        <dbReference type="ARBA" id="ARBA00004496"/>
    </source>
</evidence>
<comment type="subcellular location">
    <subcellularLocation>
        <location evidence="1 8">Cytoplasm</location>
    </subcellularLocation>
</comment>
<gene>
    <name evidence="8" type="primary">tilS</name>
    <name evidence="10" type="ORF">HSACCH_00043</name>
</gene>
<dbReference type="GO" id="GO:0032267">
    <property type="term" value="F:tRNA(Ile)-lysidine synthase activity"/>
    <property type="evidence" value="ECO:0007669"/>
    <property type="project" value="UniProtKB-EC"/>
</dbReference>
<evidence type="ECO:0000256" key="6">
    <source>
        <dbReference type="ARBA" id="ARBA00022840"/>
    </source>
</evidence>
<evidence type="ECO:0000256" key="5">
    <source>
        <dbReference type="ARBA" id="ARBA00022741"/>
    </source>
</evidence>
<dbReference type="Gene3D" id="3.40.50.620">
    <property type="entry name" value="HUPs"/>
    <property type="match status" value="1"/>
</dbReference>
<evidence type="ECO:0000256" key="8">
    <source>
        <dbReference type="HAMAP-Rule" id="MF_01161"/>
    </source>
</evidence>
<keyword evidence="3 8" id="KW-0436">Ligase</keyword>
<evidence type="ECO:0000256" key="2">
    <source>
        <dbReference type="ARBA" id="ARBA00022490"/>
    </source>
</evidence>
<evidence type="ECO:0000256" key="4">
    <source>
        <dbReference type="ARBA" id="ARBA00022694"/>
    </source>
</evidence>
<proteinExistence type="inferred from homology"/>
<evidence type="ECO:0000256" key="3">
    <source>
        <dbReference type="ARBA" id="ARBA00022598"/>
    </source>
</evidence>
<feature type="binding site" evidence="8">
    <location>
        <begin position="26"/>
        <end position="31"/>
    </location>
    <ligand>
        <name>ATP</name>
        <dbReference type="ChEBI" id="CHEBI:30616"/>
    </ligand>
</feature>
<comment type="catalytic activity">
    <reaction evidence="7 8">
        <text>cytidine(34) in tRNA(Ile2) + L-lysine + ATP = lysidine(34) in tRNA(Ile2) + AMP + diphosphate + H(+)</text>
        <dbReference type="Rhea" id="RHEA:43744"/>
        <dbReference type="Rhea" id="RHEA-COMP:10625"/>
        <dbReference type="Rhea" id="RHEA-COMP:10670"/>
        <dbReference type="ChEBI" id="CHEBI:15378"/>
        <dbReference type="ChEBI" id="CHEBI:30616"/>
        <dbReference type="ChEBI" id="CHEBI:32551"/>
        <dbReference type="ChEBI" id="CHEBI:33019"/>
        <dbReference type="ChEBI" id="CHEBI:82748"/>
        <dbReference type="ChEBI" id="CHEBI:83665"/>
        <dbReference type="ChEBI" id="CHEBI:456215"/>
        <dbReference type="EC" id="6.3.4.19"/>
    </reaction>
</comment>
<dbReference type="Pfam" id="PF11734">
    <property type="entry name" value="TilS_C"/>
    <property type="match status" value="1"/>
</dbReference>
<dbReference type="SUPFAM" id="SSF52402">
    <property type="entry name" value="Adenine nucleotide alpha hydrolases-like"/>
    <property type="match status" value="1"/>
</dbReference>